<sequence length="159" mass="17783">MCNTVKNMLVVLPCAKGHLVALRLNVEIKFNGKTTESSLDCEGGLKKVHERFASTHGPGLAKVLGWGWENKTPLLSAFNIGQQVFVAFPFKKSKDNPRTLFTPRWFHLSRTSSKARYKATSKSDSNLENETIEYFKMSTQDRFARESGGVKGDVGTRID</sequence>
<gene>
    <name evidence="1" type="ORF">EK21DRAFT_94605</name>
</gene>
<evidence type="ECO:0000313" key="2">
    <source>
        <dbReference type="Proteomes" id="UP000799777"/>
    </source>
</evidence>
<proteinExistence type="predicted"/>
<reference evidence="1" key="1">
    <citation type="journal article" date="2020" name="Stud. Mycol.">
        <title>101 Dothideomycetes genomes: a test case for predicting lifestyles and emergence of pathogens.</title>
        <authorList>
            <person name="Haridas S."/>
            <person name="Albert R."/>
            <person name="Binder M."/>
            <person name="Bloem J."/>
            <person name="Labutti K."/>
            <person name="Salamov A."/>
            <person name="Andreopoulos B."/>
            <person name="Baker S."/>
            <person name="Barry K."/>
            <person name="Bills G."/>
            <person name="Bluhm B."/>
            <person name="Cannon C."/>
            <person name="Castanera R."/>
            <person name="Culley D."/>
            <person name="Daum C."/>
            <person name="Ezra D."/>
            <person name="Gonzalez J."/>
            <person name="Henrissat B."/>
            <person name="Kuo A."/>
            <person name="Liang C."/>
            <person name="Lipzen A."/>
            <person name="Lutzoni F."/>
            <person name="Magnuson J."/>
            <person name="Mondo S."/>
            <person name="Nolan M."/>
            <person name="Ohm R."/>
            <person name="Pangilinan J."/>
            <person name="Park H.-J."/>
            <person name="Ramirez L."/>
            <person name="Alfaro M."/>
            <person name="Sun H."/>
            <person name="Tritt A."/>
            <person name="Yoshinaga Y."/>
            <person name="Zwiers L.-H."/>
            <person name="Turgeon B."/>
            <person name="Goodwin S."/>
            <person name="Spatafora J."/>
            <person name="Crous P."/>
            <person name="Grigoriev I."/>
        </authorList>
    </citation>
    <scope>NUCLEOTIDE SEQUENCE</scope>
    <source>
        <strain evidence="1">CBS 110217</strain>
    </source>
</reference>
<dbReference type="EMBL" id="ML978323">
    <property type="protein sequence ID" value="KAF2023806.1"/>
    <property type="molecule type" value="Genomic_DNA"/>
</dbReference>
<name>A0A9P4LEX6_9PLEO</name>
<dbReference type="Proteomes" id="UP000799777">
    <property type="component" value="Unassembled WGS sequence"/>
</dbReference>
<comment type="caution">
    <text evidence="1">The sequence shown here is derived from an EMBL/GenBank/DDBJ whole genome shotgun (WGS) entry which is preliminary data.</text>
</comment>
<protein>
    <submittedName>
        <fullName evidence="1">Uncharacterized protein</fullName>
    </submittedName>
</protein>
<accession>A0A9P4LEX6</accession>
<keyword evidence="2" id="KW-1185">Reference proteome</keyword>
<dbReference type="AlphaFoldDB" id="A0A9P4LEX6"/>
<evidence type="ECO:0000313" key="1">
    <source>
        <dbReference type="EMBL" id="KAF2023806.1"/>
    </source>
</evidence>
<organism evidence="1 2">
    <name type="scientific">Setomelanomma holmii</name>
    <dbReference type="NCBI Taxonomy" id="210430"/>
    <lineage>
        <taxon>Eukaryota</taxon>
        <taxon>Fungi</taxon>
        <taxon>Dikarya</taxon>
        <taxon>Ascomycota</taxon>
        <taxon>Pezizomycotina</taxon>
        <taxon>Dothideomycetes</taxon>
        <taxon>Pleosporomycetidae</taxon>
        <taxon>Pleosporales</taxon>
        <taxon>Pleosporineae</taxon>
        <taxon>Phaeosphaeriaceae</taxon>
        <taxon>Setomelanomma</taxon>
    </lineage>
</organism>